<dbReference type="OrthoDB" id="2148490at2759"/>
<keyword evidence="1" id="KW-1133">Transmembrane helix</keyword>
<organism evidence="2 3">
    <name type="scientific">Dictyocaulus viviparus</name>
    <name type="common">Bovine lungworm</name>
    <dbReference type="NCBI Taxonomy" id="29172"/>
    <lineage>
        <taxon>Eukaryota</taxon>
        <taxon>Metazoa</taxon>
        <taxon>Ecdysozoa</taxon>
        <taxon>Nematoda</taxon>
        <taxon>Chromadorea</taxon>
        <taxon>Rhabditida</taxon>
        <taxon>Rhabditina</taxon>
        <taxon>Rhabditomorpha</taxon>
        <taxon>Strongyloidea</taxon>
        <taxon>Metastrongylidae</taxon>
        <taxon>Dictyocaulus</taxon>
    </lineage>
</organism>
<protein>
    <submittedName>
        <fullName evidence="2">Uncharacterized protein</fullName>
    </submittedName>
</protein>
<evidence type="ECO:0000313" key="3">
    <source>
        <dbReference type="Proteomes" id="UP000053766"/>
    </source>
</evidence>
<proteinExistence type="predicted"/>
<keyword evidence="3" id="KW-1185">Reference proteome</keyword>
<gene>
    <name evidence="2" type="ORF">DICVIV_08174</name>
</gene>
<evidence type="ECO:0000313" key="2">
    <source>
        <dbReference type="EMBL" id="KJH45778.1"/>
    </source>
</evidence>
<feature type="transmembrane region" description="Helical" evidence="1">
    <location>
        <begin position="28"/>
        <end position="47"/>
    </location>
</feature>
<dbReference type="AlphaFoldDB" id="A0A0D8XMD1"/>
<dbReference type="STRING" id="29172.A0A0D8XMD1"/>
<dbReference type="Proteomes" id="UP000053766">
    <property type="component" value="Unassembled WGS sequence"/>
</dbReference>
<reference evidence="2 3" key="1">
    <citation type="submission" date="2013-11" db="EMBL/GenBank/DDBJ databases">
        <title>Draft genome of the bovine lungworm Dictyocaulus viviparus.</title>
        <authorList>
            <person name="Mitreva M."/>
        </authorList>
    </citation>
    <scope>NUCLEOTIDE SEQUENCE [LARGE SCALE GENOMIC DNA]</scope>
    <source>
        <strain evidence="2 3">HannoverDv2000</strain>
    </source>
</reference>
<keyword evidence="1" id="KW-0472">Membrane</keyword>
<reference evidence="3" key="2">
    <citation type="journal article" date="2016" name="Sci. Rep.">
        <title>Dictyocaulus viviparus genome, variome and transcriptome elucidate lungworm biology and support future intervention.</title>
        <authorList>
            <person name="McNulty S.N."/>
            <person name="Strube C."/>
            <person name="Rosa B.A."/>
            <person name="Martin J.C."/>
            <person name="Tyagi R."/>
            <person name="Choi Y.J."/>
            <person name="Wang Q."/>
            <person name="Hallsworth Pepin K."/>
            <person name="Zhang X."/>
            <person name="Ozersky P."/>
            <person name="Wilson R.K."/>
            <person name="Sternberg P.W."/>
            <person name="Gasser R.B."/>
            <person name="Mitreva M."/>
        </authorList>
    </citation>
    <scope>NUCLEOTIDE SEQUENCE [LARGE SCALE GENOMIC DNA]</scope>
    <source>
        <strain evidence="3">HannoverDv2000</strain>
    </source>
</reference>
<evidence type="ECO:0000256" key="1">
    <source>
        <dbReference type="SAM" id="Phobius"/>
    </source>
</evidence>
<name>A0A0D8XMD1_DICVI</name>
<sequence length="100" mass="11750">MSRRYAGTAHQTQKKLYFLSKITWKTRCYNYTLGLFTFFAVIIVPQLPACIPLYWISVSFSGFVQTQFLRHPTVKRFLGIKRLPTDSQTPIRDLFLSKRV</sequence>
<accession>A0A0D8XMD1</accession>
<dbReference type="EMBL" id="KN716387">
    <property type="protein sequence ID" value="KJH45778.1"/>
    <property type="molecule type" value="Genomic_DNA"/>
</dbReference>
<keyword evidence="1" id="KW-0812">Transmembrane</keyword>